<protein>
    <submittedName>
        <fullName evidence="2">Uncharacterized protein</fullName>
    </submittedName>
</protein>
<dbReference type="AlphaFoldDB" id="A0A0F8YGZ0"/>
<comment type="caution">
    <text evidence="2">The sequence shown here is derived from an EMBL/GenBank/DDBJ whole genome shotgun (WGS) entry which is preliminary data.</text>
</comment>
<sequence>FKLVRNMRYEPTADRSALTTIADFQFKHYTNTTIDDIMYSLEKDHSYQVGKAIAGNGWYNTTSKKPTFFASISPPIQPARGPEQSATDRQILKADLIRADAETEGKQRVRNDFAAKQFLDTLRMRVAGGMLGSINPSVSQLYTHTITVSDGLRRITYTTSDKWLLTSFVLALDNITGQLIIDIATFQIESDDLGFAISIRNPLPLTFYDNPVMMPLPAMPAFDYDPTIDLPTGAVEGDEQPVNQQDTSPVDGAQDPATMVMFNNSTVVVWSETRAEMTREFGQPASTWFDITPDALPSGHKIQQFAWNRDEDGGTGGCLIAHNDTIASPDTRVYYRKNVGSMEVWSEAILTDMLATMANVTAKSDVIVYGKFAEFQSGSWTIDRLV</sequence>
<name>A0A0F8YGZ0_9ZZZZ</name>
<evidence type="ECO:0000256" key="1">
    <source>
        <dbReference type="SAM" id="MobiDB-lite"/>
    </source>
</evidence>
<gene>
    <name evidence="2" type="ORF">LCGC14_2898650</name>
</gene>
<dbReference type="EMBL" id="LAZR01057000">
    <property type="protein sequence ID" value="KKK72960.1"/>
    <property type="molecule type" value="Genomic_DNA"/>
</dbReference>
<feature type="non-terminal residue" evidence="2">
    <location>
        <position position="386"/>
    </location>
</feature>
<accession>A0A0F8YGZ0</accession>
<organism evidence="2">
    <name type="scientific">marine sediment metagenome</name>
    <dbReference type="NCBI Taxonomy" id="412755"/>
    <lineage>
        <taxon>unclassified sequences</taxon>
        <taxon>metagenomes</taxon>
        <taxon>ecological metagenomes</taxon>
    </lineage>
</organism>
<evidence type="ECO:0000313" key="2">
    <source>
        <dbReference type="EMBL" id="KKK72960.1"/>
    </source>
</evidence>
<feature type="region of interest" description="Disordered" evidence="1">
    <location>
        <begin position="231"/>
        <end position="256"/>
    </location>
</feature>
<reference evidence="2" key="1">
    <citation type="journal article" date="2015" name="Nature">
        <title>Complex archaea that bridge the gap between prokaryotes and eukaryotes.</title>
        <authorList>
            <person name="Spang A."/>
            <person name="Saw J.H."/>
            <person name="Jorgensen S.L."/>
            <person name="Zaremba-Niedzwiedzka K."/>
            <person name="Martijn J."/>
            <person name="Lind A.E."/>
            <person name="van Eijk R."/>
            <person name="Schleper C."/>
            <person name="Guy L."/>
            <person name="Ettema T.J."/>
        </authorList>
    </citation>
    <scope>NUCLEOTIDE SEQUENCE</scope>
</reference>
<proteinExistence type="predicted"/>
<feature type="non-terminal residue" evidence="2">
    <location>
        <position position="1"/>
    </location>
</feature>